<sequence length="522" mass="60392">MSMLDKLIIEPFYGGSHKQLIDLICREVSDCQLFTLPAKKWHWKARTSSLYLSQVIPVSHEYKVLFASSVLNLSELVALRPDLLPLKKIIYFHENQLVYPVRKQQNRDFQYGYNQILTCLVADVIIFNSKYNMESFLTSINSFLKLIPDHRPKKLEEKIRPKCKVIYFPLKFTDNLSPQSTAVEDSQRKDVTNETTMLNSEITNETTSPNCDLIVNECEDLIKMDRAEETNCDLIADECEDLIKMEVAEETGRSETENIIAKESMTHRSEVQEISIIPQANIKETNKDSFILKDDNKELNPSDLKRQKLDSIVSISPGDKQCNDSIHLSSNHSNDVNSTDQSVLSYKMHSKGLHILWAHRWEHDKDPDTLFKVLYQLDEAGLSFNLSVLGEMFTDVPDIFSEAKEKLSSHIINWGYLESKEDYYKVLQQADVTVSTALHEFFGVAMLEATFYGCYPLCPNRLVYPEIFPASCLYNTPNQLYKQLRNFCRNPHLVKTKLPKIDVRKFLWENLKEEFMSLFCTN</sequence>
<dbReference type="Gene3D" id="3.40.50.2000">
    <property type="entry name" value="Glycogen Phosphorylase B"/>
    <property type="match status" value="1"/>
</dbReference>
<dbReference type="InterPro" id="IPR051862">
    <property type="entry name" value="GT-like_domain_containing_1"/>
</dbReference>
<evidence type="ECO:0000259" key="7">
    <source>
        <dbReference type="Pfam" id="PF00534"/>
    </source>
</evidence>
<dbReference type="EC" id="2.4.1.110" evidence="4"/>
<evidence type="ECO:0000259" key="8">
    <source>
        <dbReference type="Pfam" id="PF12038"/>
    </source>
</evidence>
<dbReference type="Pfam" id="PF00534">
    <property type="entry name" value="Glycos_transf_1"/>
    <property type="match status" value="1"/>
</dbReference>
<dbReference type="InterPro" id="IPR022701">
    <property type="entry name" value="QTMAN_N"/>
</dbReference>
<dbReference type="SUPFAM" id="SSF53756">
    <property type="entry name" value="UDP-Glycosyltransferase/glycogen phosphorylase"/>
    <property type="match status" value="1"/>
</dbReference>
<name>A0AAN8G4J0_PATCE</name>
<dbReference type="Pfam" id="PF12038">
    <property type="entry name" value="QTMAN_N"/>
    <property type="match status" value="1"/>
</dbReference>
<evidence type="ECO:0000256" key="5">
    <source>
        <dbReference type="ARBA" id="ARBA00044539"/>
    </source>
</evidence>
<feature type="domain" description="tRNA-queuosine alpha-mannosyltransferase N-terminal" evidence="8">
    <location>
        <begin position="7"/>
        <end position="170"/>
    </location>
</feature>
<dbReference type="PANTHER" id="PTHR13615">
    <property type="entry name" value="GLYCOSYLTRANSFERASE-LIKE 1"/>
    <property type="match status" value="1"/>
</dbReference>
<reference evidence="9 10" key="1">
    <citation type="submission" date="2024-01" db="EMBL/GenBank/DDBJ databases">
        <title>The genome of the rayed Mediterranean limpet Patella caerulea (Linnaeus, 1758).</title>
        <authorList>
            <person name="Anh-Thu Weber A."/>
            <person name="Halstead-Nussloch G."/>
        </authorList>
    </citation>
    <scope>NUCLEOTIDE SEQUENCE [LARGE SCALE GENOMIC DNA]</scope>
    <source>
        <strain evidence="9">AATW-2023a</strain>
        <tissue evidence="9">Whole specimen</tissue>
    </source>
</reference>
<keyword evidence="2" id="KW-0328">Glycosyltransferase</keyword>
<evidence type="ECO:0000256" key="1">
    <source>
        <dbReference type="ARBA" id="ARBA00009481"/>
    </source>
</evidence>
<evidence type="ECO:0000256" key="2">
    <source>
        <dbReference type="ARBA" id="ARBA00022676"/>
    </source>
</evidence>
<keyword evidence="3" id="KW-0808">Transferase</keyword>
<feature type="domain" description="Glycosyl transferase family 1" evidence="7">
    <location>
        <begin position="354"/>
        <end position="468"/>
    </location>
</feature>
<comment type="caution">
    <text evidence="9">The sequence shown here is derived from an EMBL/GenBank/DDBJ whole genome shotgun (WGS) entry which is preliminary data.</text>
</comment>
<accession>A0AAN8G4J0</accession>
<comment type="catalytic activity">
    <reaction evidence="6">
        <text>queuosine(34) in tRNA(Asp) + GDP-alpha-D-mannose = O-4''-alpha-D-mannosylqueuosine(34) in tRNA(Asp) + GDP + H(+)</text>
        <dbReference type="Rhea" id="RHEA:12885"/>
        <dbReference type="Rhea" id="RHEA-COMP:18572"/>
        <dbReference type="Rhea" id="RHEA-COMP:18581"/>
        <dbReference type="ChEBI" id="CHEBI:15378"/>
        <dbReference type="ChEBI" id="CHEBI:57527"/>
        <dbReference type="ChEBI" id="CHEBI:58189"/>
        <dbReference type="ChEBI" id="CHEBI:194431"/>
        <dbReference type="ChEBI" id="CHEBI:194442"/>
        <dbReference type="EC" id="2.4.1.110"/>
    </reaction>
    <physiologicalReaction direction="left-to-right" evidence="6">
        <dbReference type="Rhea" id="RHEA:12886"/>
    </physiologicalReaction>
</comment>
<gene>
    <name evidence="9" type="ORF">SNE40_022659</name>
</gene>
<dbReference type="CDD" id="cd01635">
    <property type="entry name" value="Glycosyltransferase_GTB-type"/>
    <property type="match status" value="1"/>
</dbReference>
<evidence type="ECO:0000256" key="6">
    <source>
        <dbReference type="ARBA" id="ARBA00048439"/>
    </source>
</evidence>
<dbReference type="PANTHER" id="PTHR13615:SF3">
    <property type="entry name" value="GLYCOSYLTRANSFERASE-LIKE DOMAIN-CONTAINING PROTEIN 1"/>
    <property type="match status" value="1"/>
</dbReference>
<dbReference type="GO" id="GO:0016438">
    <property type="term" value="F:tRNA-queuosine(34) beta-mannosyltransferase activity"/>
    <property type="evidence" value="ECO:0007669"/>
    <property type="project" value="UniProtKB-EC"/>
</dbReference>
<organism evidence="9 10">
    <name type="scientific">Patella caerulea</name>
    <name type="common">Rayed Mediterranean limpet</name>
    <dbReference type="NCBI Taxonomy" id="87958"/>
    <lineage>
        <taxon>Eukaryota</taxon>
        <taxon>Metazoa</taxon>
        <taxon>Spiralia</taxon>
        <taxon>Lophotrochozoa</taxon>
        <taxon>Mollusca</taxon>
        <taxon>Gastropoda</taxon>
        <taxon>Patellogastropoda</taxon>
        <taxon>Patelloidea</taxon>
        <taxon>Patellidae</taxon>
        <taxon>Patella</taxon>
    </lineage>
</organism>
<dbReference type="EMBL" id="JAZGQO010000021">
    <property type="protein sequence ID" value="KAK6165820.1"/>
    <property type="molecule type" value="Genomic_DNA"/>
</dbReference>
<evidence type="ECO:0000313" key="10">
    <source>
        <dbReference type="Proteomes" id="UP001347796"/>
    </source>
</evidence>
<keyword evidence="10" id="KW-1185">Reference proteome</keyword>
<dbReference type="InterPro" id="IPR001296">
    <property type="entry name" value="Glyco_trans_1"/>
</dbReference>
<comment type="similarity">
    <text evidence="1">Belongs to the glycosyltransferase group 1 family. Glycosyltransferase 4 subfamily.</text>
</comment>
<protein>
    <recommendedName>
        <fullName evidence="5">tRNA-queuosine alpha-mannosyltransferase</fullName>
        <ecNumber evidence="4">2.4.1.110</ecNumber>
    </recommendedName>
</protein>
<evidence type="ECO:0000256" key="3">
    <source>
        <dbReference type="ARBA" id="ARBA00022679"/>
    </source>
</evidence>
<dbReference type="AlphaFoldDB" id="A0AAN8G4J0"/>
<dbReference type="Proteomes" id="UP001347796">
    <property type="component" value="Unassembled WGS sequence"/>
</dbReference>
<evidence type="ECO:0000313" key="9">
    <source>
        <dbReference type="EMBL" id="KAK6165820.1"/>
    </source>
</evidence>
<proteinExistence type="inferred from homology"/>
<evidence type="ECO:0000256" key="4">
    <source>
        <dbReference type="ARBA" id="ARBA00044517"/>
    </source>
</evidence>